<organism evidence="1">
    <name type="scientific">Mycobacterium xenopi 4042</name>
    <dbReference type="NCBI Taxonomy" id="1299334"/>
    <lineage>
        <taxon>Bacteria</taxon>
        <taxon>Bacillati</taxon>
        <taxon>Actinomycetota</taxon>
        <taxon>Actinomycetes</taxon>
        <taxon>Mycobacteriales</taxon>
        <taxon>Mycobacteriaceae</taxon>
        <taxon>Mycobacterium</taxon>
    </lineage>
</organism>
<proteinExistence type="predicted"/>
<evidence type="ECO:0000313" key="1">
    <source>
        <dbReference type="EMBL" id="EUA56724.1"/>
    </source>
</evidence>
<dbReference type="EMBL" id="JAOB01000029">
    <property type="protein sequence ID" value="EUA56724.1"/>
    <property type="molecule type" value="Genomic_DNA"/>
</dbReference>
<protein>
    <submittedName>
        <fullName evidence="1">Uncharacterized protein</fullName>
    </submittedName>
</protein>
<gene>
    <name evidence="1" type="ORF">I553_8778</name>
</gene>
<accession>X8CKU7</accession>
<dbReference type="AlphaFoldDB" id="X8CKU7"/>
<comment type="caution">
    <text evidence="1">The sequence shown here is derived from an EMBL/GenBank/DDBJ whole genome shotgun (WGS) entry which is preliminary data.</text>
</comment>
<name>X8CKU7_MYCXE</name>
<sequence length="48" mass="5079">MPHDGVADVGHRAGQPPEAVEVSIATLTDKVFGHQRVAGLHEVMCMLA</sequence>
<reference evidence="1" key="1">
    <citation type="submission" date="2014-01" db="EMBL/GenBank/DDBJ databases">
        <authorList>
            <person name="Brown-Elliot B."/>
            <person name="Wallace R."/>
            <person name="Lenaerts A."/>
            <person name="Ordway D."/>
            <person name="DeGroote M.A."/>
            <person name="Parker T."/>
            <person name="Sizemore C."/>
            <person name="Tallon L.J."/>
            <person name="Sadzewicz L.K."/>
            <person name="Sengamalay N."/>
            <person name="Fraser C.M."/>
            <person name="Hine E."/>
            <person name="Shefchek K.A."/>
            <person name="Das S.P."/>
            <person name="Tettelin H."/>
        </authorList>
    </citation>
    <scope>NUCLEOTIDE SEQUENCE [LARGE SCALE GENOMIC DNA]</scope>
    <source>
        <strain evidence="1">4042</strain>
    </source>
</reference>